<gene>
    <name evidence="1" type="ORF">BD310DRAFT_920435</name>
</gene>
<accession>A0A4Q9Q3Z5</accession>
<evidence type="ECO:0000313" key="2">
    <source>
        <dbReference type="Proteomes" id="UP000292082"/>
    </source>
</evidence>
<keyword evidence="2" id="KW-1185">Reference proteome</keyword>
<dbReference type="AlphaFoldDB" id="A0A4Q9Q3Z5"/>
<evidence type="ECO:0000313" key="1">
    <source>
        <dbReference type="EMBL" id="TBU61636.1"/>
    </source>
</evidence>
<sequence>MAALRHPSSCLRASSKSPACLCCHSGCSRNQRICSEPCQSAPARFSRHSADSPLARYPTP</sequence>
<proteinExistence type="predicted"/>
<dbReference type="EMBL" id="ML145097">
    <property type="protein sequence ID" value="TBU61636.1"/>
    <property type="molecule type" value="Genomic_DNA"/>
</dbReference>
<protein>
    <submittedName>
        <fullName evidence="1">Uncharacterized protein</fullName>
    </submittedName>
</protein>
<dbReference type="Proteomes" id="UP000292082">
    <property type="component" value="Unassembled WGS sequence"/>
</dbReference>
<organism evidence="1 2">
    <name type="scientific">Dichomitus squalens</name>
    <dbReference type="NCBI Taxonomy" id="114155"/>
    <lineage>
        <taxon>Eukaryota</taxon>
        <taxon>Fungi</taxon>
        <taxon>Dikarya</taxon>
        <taxon>Basidiomycota</taxon>
        <taxon>Agaricomycotina</taxon>
        <taxon>Agaricomycetes</taxon>
        <taxon>Polyporales</taxon>
        <taxon>Polyporaceae</taxon>
        <taxon>Dichomitus</taxon>
    </lineage>
</organism>
<reference evidence="1 2" key="1">
    <citation type="submission" date="2019-01" db="EMBL/GenBank/DDBJ databases">
        <title>Draft genome sequences of three monokaryotic isolates of the white-rot basidiomycete fungus Dichomitus squalens.</title>
        <authorList>
            <consortium name="DOE Joint Genome Institute"/>
            <person name="Lopez S.C."/>
            <person name="Andreopoulos B."/>
            <person name="Pangilinan J."/>
            <person name="Lipzen A."/>
            <person name="Riley R."/>
            <person name="Ahrendt S."/>
            <person name="Ng V."/>
            <person name="Barry K."/>
            <person name="Daum C."/>
            <person name="Grigoriev I.V."/>
            <person name="Hilden K.S."/>
            <person name="Makela M.R."/>
            <person name="de Vries R.P."/>
        </authorList>
    </citation>
    <scope>NUCLEOTIDE SEQUENCE [LARGE SCALE GENOMIC DNA]</scope>
    <source>
        <strain evidence="1 2">CBS 464.89</strain>
    </source>
</reference>
<name>A0A4Q9Q3Z5_9APHY</name>